<dbReference type="RefSeq" id="WP_005307196.1">
    <property type="nucleotide sequence ID" value="NZ_PYOG01000028.1"/>
</dbReference>
<proteinExistence type="predicted"/>
<organism evidence="1 2">
    <name type="scientific">Photobacterium damselae</name>
    <dbReference type="NCBI Taxonomy" id="38293"/>
    <lineage>
        <taxon>Bacteria</taxon>
        <taxon>Pseudomonadati</taxon>
        <taxon>Pseudomonadota</taxon>
        <taxon>Gammaproteobacteria</taxon>
        <taxon>Vibrionales</taxon>
        <taxon>Vibrionaceae</taxon>
        <taxon>Photobacterium</taxon>
    </lineage>
</organism>
<dbReference type="InterPro" id="IPR003004">
    <property type="entry name" value="GspF/PilC"/>
</dbReference>
<accession>A0A2T3QD23</accession>
<dbReference type="Proteomes" id="UP000251647">
    <property type="component" value="Unassembled WGS sequence"/>
</dbReference>
<name>A0A2T3QD23_PHODM</name>
<dbReference type="PANTHER" id="PTHR30012:SF0">
    <property type="entry name" value="TYPE II SECRETION SYSTEM PROTEIN F-RELATED"/>
    <property type="match status" value="1"/>
</dbReference>
<sequence length="329" mass="35683">MKSFNQLLFFKNEQITLLEQWKNCDEYGLTTKQFCEALIENGTSATKEIGQAGRDAPAHGKHFTDVLMDWMPPMIVCAIATAEKAGDRQAGLDAAINQLQGGQNIIFNIVKALWFPFVLMIVTGALGLYVSDEILKSLTEKEGMGQTMNTIVSTYGLPIAIMLIALLIATALALPTLTGALRKNLDNLPIFSIYKTATAASVLNTLGNLLACGLKLDDALQAMGTNSVPYVRAHIELMRQQRIGQMNLGEIVDTGLILPFELGTLKILGGHAEYAKLLLKSAHNHQTNVDKRLSRMSNSLNKIGLLLVISLLGGLIGTAISQLLSTVNF</sequence>
<evidence type="ECO:0000313" key="2">
    <source>
        <dbReference type="Proteomes" id="UP000251647"/>
    </source>
</evidence>
<dbReference type="EMBL" id="UATL01000002">
    <property type="protein sequence ID" value="SPY43692.1"/>
    <property type="molecule type" value="Genomic_DNA"/>
</dbReference>
<reference evidence="1 2" key="1">
    <citation type="submission" date="2018-06" db="EMBL/GenBank/DDBJ databases">
        <authorList>
            <consortium name="Pathogen Informatics"/>
            <person name="Doyle S."/>
        </authorList>
    </citation>
    <scope>NUCLEOTIDE SEQUENCE [LARGE SCALE GENOMIC DNA]</scope>
    <source>
        <strain evidence="1 2">NCTC11647</strain>
    </source>
</reference>
<dbReference type="PANTHER" id="PTHR30012">
    <property type="entry name" value="GENERAL SECRETION PATHWAY PROTEIN"/>
    <property type="match status" value="1"/>
</dbReference>
<dbReference type="AlphaFoldDB" id="A0A2T3QD23"/>
<evidence type="ECO:0008006" key="3">
    <source>
        <dbReference type="Google" id="ProtNLM"/>
    </source>
</evidence>
<evidence type="ECO:0000313" key="1">
    <source>
        <dbReference type="EMBL" id="SPY43692.1"/>
    </source>
</evidence>
<protein>
    <recommendedName>
        <fullName evidence="3">Type II secretion system protein GspF domain-containing protein</fullName>
    </recommendedName>
</protein>
<gene>
    <name evidence="1" type="ORF">NCTC11647_02606</name>
</gene>
<dbReference type="OrthoDB" id="5871930at2"/>